<dbReference type="EMBL" id="BMHP01000002">
    <property type="protein sequence ID" value="GGD66609.1"/>
    <property type="molecule type" value="Genomic_DNA"/>
</dbReference>
<name>A0A916YXY0_9BACL</name>
<sequence length="275" mass="32455">MNEKSKELFLLAQRYKQQLSQHPILSHYWNSISLVVKGSISRGNCDQYSDIDFVFFCNDDDLASINKDYLQAGLTDRTDGVFIPLQDWAGHYHFESYSRLQAYFDDHYFPQVWEFQQAIPIHDPKNVFQLLIVRASRQFLKQPVQFIMKKYLDLSLTLDWLRHPLKRGDQIAANLHCAKLVTDLCKIAYLFDGQSYPHDKWIAAYLSDTRFGRLYESDITAYLTTFPTSHPPTPHLELEAYPCYREGLALINHAGSFIREHYGDYRWIDRWYEYA</sequence>
<reference evidence="1" key="2">
    <citation type="submission" date="2020-09" db="EMBL/GenBank/DDBJ databases">
        <authorList>
            <person name="Sun Q."/>
            <person name="Zhou Y."/>
        </authorList>
    </citation>
    <scope>NUCLEOTIDE SEQUENCE</scope>
    <source>
        <strain evidence="1">CGMCC 1.15178</strain>
    </source>
</reference>
<dbReference type="AlphaFoldDB" id="A0A916YXY0"/>
<gene>
    <name evidence="1" type="ORF">GCM10010911_25450</name>
</gene>
<keyword evidence="2" id="KW-1185">Reference proteome</keyword>
<evidence type="ECO:0008006" key="3">
    <source>
        <dbReference type="Google" id="ProtNLM"/>
    </source>
</evidence>
<dbReference type="SUPFAM" id="SSF81301">
    <property type="entry name" value="Nucleotidyltransferase"/>
    <property type="match status" value="1"/>
</dbReference>
<dbReference type="RefSeq" id="WP_188992340.1">
    <property type="nucleotide sequence ID" value="NZ_BMHP01000002.1"/>
</dbReference>
<dbReference type="InterPro" id="IPR043519">
    <property type="entry name" value="NT_sf"/>
</dbReference>
<protein>
    <recommendedName>
        <fullName evidence="3">Polymerase nucleotidyl transferase domain-containing protein</fullName>
    </recommendedName>
</protein>
<organism evidence="1 2">
    <name type="scientific">Paenibacillus nasutitermitis</name>
    <dbReference type="NCBI Taxonomy" id="1652958"/>
    <lineage>
        <taxon>Bacteria</taxon>
        <taxon>Bacillati</taxon>
        <taxon>Bacillota</taxon>
        <taxon>Bacilli</taxon>
        <taxon>Bacillales</taxon>
        <taxon>Paenibacillaceae</taxon>
        <taxon>Paenibacillus</taxon>
    </lineage>
</organism>
<reference evidence="1" key="1">
    <citation type="journal article" date="2014" name="Int. J. Syst. Evol. Microbiol.">
        <title>Complete genome sequence of Corynebacterium casei LMG S-19264T (=DSM 44701T), isolated from a smear-ripened cheese.</title>
        <authorList>
            <consortium name="US DOE Joint Genome Institute (JGI-PGF)"/>
            <person name="Walter F."/>
            <person name="Albersmeier A."/>
            <person name="Kalinowski J."/>
            <person name="Ruckert C."/>
        </authorList>
    </citation>
    <scope>NUCLEOTIDE SEQUENCE</scope>
    <source>
        <strain evidence="1">CGMCC 1.15178</strain>
    </source>
</reference>
<proteinExistence type="predicted"/>
<evidence type="ECO:0000313" key="1">
    <source>
        <dbReference type="EMBL" id="GGD66609.1"/>
    </source>
</evidence>
<evidence type="ECO:0000313" key="2">
    <source>
        <dbReference type="Proteomes" id="UP000612456"/>
    </source>
</evidence>
<dbReference type="Gene3D" id="3.30.460.10">
    <property type="entry name" value="Beta Polymerase, domain 2"/>
    <property type="match status" value="1"/>
</dbReference>
<dbReference type="Proteomes" id="UP000612456">
    <property type="component" value="Unassembled WGS sequence"/>
</dbReference>
<comment type="caution">
    <text evidence="1">The sequence shown here is derived from an EMBL/GenBank/DDBJ whole genome shotgun (WGS) entry which is preliminary data.</text>
</comment>
<accession>A0A916YXY0</accession>